<protein>
    <recommendedName>
        <fullName evidence="3">Toxin HigB-2</fullName>
    </recommendedName>
</protein>
<dbReference type="EMBL" id="JBHSGB010000004">
    <property type="protein sequence ID" value="MFC4654167.1"/>
    <property type="molecule type" value="Genomic_DNA"/>
</dbReference>
<organism evidence="1 2">
    <name type="scientific">Rheinheimera marina</name>
    <dbReference type="NCBI Taxonomy" id="1774958"/>
    <lineage>
        <taxon>Bacteria</taxon>
        <taxon>Pseudomonadati</taxon>
        <taxon>Pseudomonadota</taxon>
        <taxon>Gammaproteobacteria</taxon>
        <taxon>Chromatiales</taxon>
        <taxon>Chromatiaceae</taxon>
        <taxon>Rheinheimera</taxon>
    </lineage>
</organism>
<dbReference type="InterPro" id="IPR009387">
    <property type="entry name" value="HigB-2"/>
</dbReference>
<comment type="caution">
    <text evidence="1">The sequence shown here is derived from an EMBL/GenBank/DDBJ whole genome shotgun (WGS) entry which is preliminary data.</text>
</comment>
<keyword evidence="2" id="KW-1185">Reference proteome</keyword>
<evidence type="ECO:0008006" key="3">
    <source>
        <dbReference type="Google" id="ProtNLM"/>
    </source>
</evidence>
<proteinExistence type="predicted"/>
<evidence type="ECO:0000313" key="2">
    <source>
        <dbReference type="Proteomes" id="UP001595962"/>
    </source>
</evidence>
<name>A0ABV9JHK8_9GAMM</name>
<sequence>MIFVETSIFTKRLNELMLDDEYREFQQFLANNPESGKLIKNSGGLRKIRTPLGSHGKSSGARVIYYYVEPDSHIRLLLIYAKSEQDNLTDKQLKLLRNIVERW</sequence>
<accession>A0ABV9JHK8</accession>
<evidence type="ECO:0000313" key="1">
    <source>
        <dbReference type="EMBL" id="MFC4654167.1"/>
    </source>
</evidence>
<reference evidence="2" key="1">
    <citation type="journal article" date="2019" name="Int. J. Syst. Evol. Microbiol.">
        <title>The Global Catalogue of Microorganisms (GCM) 10K type strain sequencing project: providing services to taxonomists for standard genome sequencing and annotation.</title>
        <authorList>
            <consortium name="The Broad Institute Genomics Platform"/>
            <consortium name="The Broad Institute Genome Sequencing Center for Infectious Disease"/>
            <person name="Wu L."/>
            <person name="Ma J."/>
        </authorList>
    </citation>
    <scope>NUCLEOTIDE SEQUENCE [LARGE SCALE GENOMIC DNA]</scope>
    <source>
        <strain evidence="2">DT28</strain>
    </source>
</reference>
<dbReference type="Proteomes" id="UP001595962">
    <property type="component" value="Unassembled WGS sequence"/>
</dbReference>
<gene>
    <name evidence="1" type="ORF">ACFO3I_03905</name>
</gene>
<dbReference type="RefSeq" id="WP_377331925.1">
    <property type="nucleotide sequence ID" value="NZ_JBHSGB010000004.1"/>
</dbReference>
<dbReference type="PIRSF" id="PIRSF039032">
    <property type="entry name" value="HigB-2"/>
    <property type="match status" value="1"/>
</dbReference>